<dbReference type="SUPFAM" id="SSF81383">
    <property type="entry name" value="F-box domain"/>
    <property type="match status" value="1"/>
</dbReference>
<accession>A0AAN7C7C9</accession>
<dbReference type="EMBL" id="MU860171">
    <property type="protein sequence ID" value="KAK4236796.1"/>
    <property type="molecule type" value="Genomic_DNA"/>
</dbReference>
<evidence type="ECO:0000313" key="2">
    <source>
        <dbReference type="EMBL" id="KAK4236796.1"/>
    </source>
</evidence>
<name>A0AAN7C7C9_9PEZI</name>
<evidence type="ECO:0000259" key="1">
    <source>
        <dbReference type="PROSITE" id="PS50181"/>
    </source>
</evidence>
<dbReference type="InterPro" id="IPR001810">
    <property type="entry name" value="F-box_dom"/>
</dbReference>
<dbReference type="AlphaFoldDB" id="A0AAN7C7C9"/>
<dbReference type="CDD" id="cd09917">
    <property type="entry name" value="F-box_SF"/>
    <property type="match status" value="1"/>
</dbReference>
<feature type="domain" description="F-box" evidence="1">
    <location>
        <begin position="1"/>
        <end position="45"/>
    </location>
</feature>
<protein>
    <recommendedName>
        <fullName evidence="1">F-box domain-containing protein</fullName>
    </recommendedName>
</protein>
<dbReference type="InterPro" id="IPR036047">
    <property type="entry name" value="F-box-like_dom_sf"/>
</dbReference>
<reference evidence="2" key="1">
    <citation type="journal article" date="2023" name="Mol. Phylogenet. Evol.">
        <title>Genome-scale phylogeny and comparative genomics of the fungal order Sordariales.</title>
        <authorList>
            <person name="Hensen N."/>
            <person name="Bonometti L."/>
            <person name="Westerberg I."/>
            <person name="Brannstrom I.O."/>
            <person name="Guillou S."/>
            <person name="Cros-Aarteil S."/>
            <person name="Calhoun S."/>
            <person name="Haridas S."/>
            <person name="Kuo A."/>
            <person name="Mondo S."/>
            <person name="Pangilinan J."/>
            <person name="Riley R."/>
            <person name="LaButti K."/>
            <person name="Andreopoulos B."/>
            <person name="Lipzen A."/>
            <person name="Chen C."/>
            <person name="Yan M."/>
            <person name="Daum C."/>
            <person name="Ng V."/>
            <person name="Clum A."/>
            <person name="Steindorff A."/>
            <person name="Ohm R.A."/>
            <person name="Martin F."/>
            <person name="Silar P."/>
            <person name="Natvig D.O."/>
            <person name="Lalanne C."/>
            <person name="Gautier V."/>
            <person name="Ament-Velasquez S.L."/>
            <person name="Kruys A."/>
            <person name="Hutchinson M.I."/>
            <person name="Powell A.J."/>
            <person name="Barry K."/>
            <person name="Miller A.N."/>
            <person name="Grigoriev I.V."/>
            <person name="Debuchy R."/>
            <person name="Gladieux P."/>
            <person name="Hiltunen Thoren M."/>
            <person name="Johannesson H."/>
        </authorList>
    </citation>
    <scope>NUCLEOTIDE SEQUENCE</scope>
    <source>
        <strain evidence="2">CBS 532.94</strain>
    </source>
</reference>
<dbReference type="Proteomes" id="UP001303760">
    <property type="component" value="Unassembled WGS sequence"/>
</dbReference>
<dbReference type="Gene3D" id="1.20.1280.50">
    <property type="match status" value="1"/>
</dbReference>
<organism evidence="2 3">
    <name type="scientific">Achaetomium macrosporum</name>
    <dbReference type="NCBI Taxonomy" id="79813"/>
    <lineage>
        <taxon>Eukaryota</taxon>
        <taxon>Fungi</taxon>
        <taxon>Dikarya</taxon>
        <taxon>Ascomycota</taxon>
        <taxon>Pezizomycotina</taxon>
        <taxon>Sordariomycetes</taxon>
        <taxon>Sordariomycetidae</taxon>
        <taxon>Sordariales</taxon>
        <taxon>Chaetomiaceae</taxon>
        <taxon>Achaetomium</taxon>
    </lineage>
</organism>
<dbReference type="PROSITE" id="PS50181">
    <property type="entry name" value="FBOX"/>
    <property type="match status" value="1"/>
</dbReference>
<proteinExistence type="predicted"/>
<evidence type="ECO:0000313" key="3">
    <source>
        <dbReference type="Proteomes" id="UP001303760"/>
    </source>
</evidence>
<sequence length="466" mass="54724">MQLPPEILHHTVRQLDPISLIALSQTSRAWRALINPIHHDFVQRLLALELQPEHGGIVPRFTEREGSFSFTPPWTINGWKAINYACCGCMKLRTHMMFDNHAILRRPYRKPPPGSVEAGKAALTDWEPVEPSARWRLVQKRAAQEEQERRRWVKMARRSYKPPAVPAHPFERQPPTHDDAYYQEVERLFTGTSRQKRRCIECRRLRGDWSRGSLSLRGSEEFPVVVSRQFPFPSLWERHFPGLLEPLPADKYPRRWRGYGESAKYTLYAACCPSCNTWQESSAFRQWILHRRGFPDPQQPVRPLLCNRCHLDTYQDSALLAQELTNGAMMTVDLQRRHALSCLIFGWPFIEQDFLGVKGPLSKYQAVRDEILGGLPLAELREAKVVLKLEELPDYRRRLQRYREFISKEVDEKTRAEIMQSWFKLWVEDYELIEGMYRWLNEQTAKLAADPYLVLNYVLEKGPYRI</sequence>
<gene>
    <name evidence="2" type="ORF">C8A03DRAFT_45252</name>
</gene>
<dbReference type="Pfam" id="PF00646">
    <property type="entry name" value="F-box"/>
    <property type="match status" value="1"/>
</dbReference>
<dbReference type="SMART" id="SM00256">
    <property type="entry name" value="FBOX"/>
    <property type="match status" value="1"/>
</dbReference>
<keyword evidence="3" id="KW-1185">Reference proteome</keyword>
<reference evidence="2" key="2">
    <citation type="submission" date="2023-05" db="EMBL/GenBank/DDBJ databases">
        <authorList>
            <consortium name="Lawrence Berkeley National Laboratory"/>
            <person name="Steindorff A."/>
            <person name="Hensen N."/>
            <person name="Bonometti L."/>
            <person name="Westerberg I."/>
            <person name="Brannstrom I.O."/>
            <person name="Guillou S."/>
            <person name="Cros-Aarteil S."/>
            <person name="Calhoun S."/>
            <person name="Haridas S."/>
            <person name="Kuo A."/>
            <person name="Mondo S."/>
            <person name="Pangilinan J."/>
            <person name="Riley R."/>
            <person name="Labutti K."/>
            <person name="Andreopoulos B."/>
            <person name="Lipzen A."/>
            <person name="Chen C."/>
            <person name="Yanf M."/>
            <person name="Daum C."/>
            <person name="Ng V."/>
            <person name="Clum A."/>
            <person name="Ohm R."/>
            <person name="Martin F."/>
            <person name="Silar P."/>
            <person name="Natvig D."/>
            <person name="Lalanne C."/>
            <person name="Gautier V."/>
            <person name="Ament-Velasquez S.L."/>
            <person name="Kruys A."/>
            <person name="Hutchinson M.I."/>
            <person name="Powell A.J."/>
            <person name="Barry K."/>
            <person name="Miller A.N."/>
            <person name="Grigoriev I.V."/>
            <person name="Debuchy R."/>
            <person name="Gladieux P."/>
            <person name="Thoren M.H."/>
            <person name="Johannesson H."/>
        </authorList>
    </citation>
    <scope>NUCLEOTIDE SEQUENCE</scope>
    <source>
        <strain evidence="2">CBS 532.94</strain>
    </source>
</reference>
<comment type="caution">
    <text evidence="2">The sequence shown here is derived from an EMBL/GenBank/DDBJ whole genome shotgun (WGS) entry which is preliminary data.</text>
</comment>